<feature type="binding site" evidence="12 15">
    <location>
        <position position="210"/>
    </location>
    <ligand>
        <name>NAD(+)</name>
        <dbReference type="ChEBI" id="CHEBI:57540"/>
    </ligand>
</feature>
<feature type="binding site" evidence="12 15">
    <location>
        <position position="187"/>
    </location>
    <ligand>
        <name>NAD(+)</name>
        <dbReference type="ChEBI" id="CHEBI:57540"/>
    </ligand>
</feature>
<evidence type="ECO:0000256" key="5">
    <source>
        <dbReference type="ARBA" id="ARBA00022605"/>
    </source>
</evidence>
<reference evidence="19 20" key="1">
    <citation type="submission" date="2020-08" db="EMBL/GenBank/DDBJ databases">
        <title>Genomic Encyclopedia of Type Strains, Phase IV (KMG-IV): sequencing the most valuable type-strain genomes for metagenomic binning, comparative biology and taxonomic classification.</title>
        <authorList>
            <person name="Goeker M."/>
        </authorList>
    </citation>
    <scope>NUCLEOTIDE SEQUENCE [LARGE SCALE GENOMIC DNA]</scope>
    <source>
        <strain evidence="19 20">DSM 27471</strain>
    </source>
</reference>
<feature type="active site" description="Proton acceptor" evidence="12 14">
    <location>
        <position position="323"/>
    </location>
</feature>
<dbReference type="AlphaFoldDB" id="A0A7W5H1Y0"/>
<comment type="pathway">
    <text evidence="2 12">Amino-acid biosynthesis; L-histidine biosynthesis; L-histidine from 5-phospho-alpha-D-ribose 1-diphosphate: step 9/9.</text>
</comment>
<proteinExistence type="inferred from homology"/>
<feature type="binding site" evidence="12 16">
    <location>
        <position position="234"/>
    </location>
    <ligand>
        <name>substrate</name>
    </ligand>
</feature>
<dbReference type="EMBL" id="JACHYB010000001">
    <property type="protein sequence ID" value="MBB3187145.1"/>
    <property type="molecule type" value="Genomic_DNA"/>
</dbReference>
<dbReference type="GO" id="GO:0051287">
    <property type="term" value="F:NAD binding"/>
    <property type="evidence" value="ECO:0007669"/>
    <property type="project" value="InterPro"/>
</dbReference>
<evidence type="ECO:0000256" key="7">
    <source>
        <dbReference type="ARBA" id="ARBA00022833"/>
    </source>
</evidence>
<dbReference type="Gene3D" id="3.40.50.1980">
    <property type="entry name" value="Nitrogenase molybdenum iron protein domain"/>
    <property type="match status" value="2"/>
</dbReference>
<evidence type="ECO:0000256" key="4">
    <source>
        <dbReference type="ARBA" id="ARBA00012965"/>
    </source>
</evidence>
<accession>A0A7W5H1Y0</accession>
<feature type="binding site" evidence="12 17">
    <location>
        <position position="416"/>
    </location>
    <ligand>
        <name>Zn(2+)</name>
        <dbReference type="ChEBI" id="CHEBI:29105"/>
    </ligand>
</feature>
<evidence type="ECO:0000256" key="11">
    <source>
        <dbReference type="ARBA" id="ARBA00049489"/>
    </source>
</evidence>
<dbReference type="NCBIfam" id="TIGR00069">
    <property type="entry name" value="hisD"/>
    <property type="match status" value="1"/>
</dbReference>
<feature type="binding site" evidence="12 16">
    <location>
        <position position="357"/>
    </location>
    <ligand>
        <name>substrate</name>
    </ligand>
</feature>
<evidence type="ECO:0000256" key="13">
    <source>
        <dbReference type="PIRNR" id="PIRNR000099"/>
    </source>
</evidence>
<dbReference type="PIRSF" id="PIRSF000099">
    <property type="entry name" value="Histidinol_dh"/>
    <property type="match status" value="1"/>
</dbReference>
<dbReference type="InterPro" id="IPR001692">
    <property type="entry name" value="Histidinol_DH_CS"/>
</dbReference>
<keyword evidence="6 12" id="KW-0479">Metal-binding</keyword>
<dbReference type="GO" id="GO:0008270">
    <property type="term" value="F:zinc ion binding"/>
    <property type="evidence" value="ECO:0007669"/>
    <property type="project" value="UniProtKB-UniRule"/>
</dbReference>
<feature type="binding site" evidence="12 16">
    <location>
        <position position="411"/>
    </location>
    <ligand>
        <name>substrate</name>
    </ligand>
</feature>
<dbReference type="GO" id="GO:0000105">
    <property type="term" value="P:L-histidine biosynthetic process"/>
    <property type="evidence" value="ECO:0007669"/>
    <property type="project" value="UniProtKB-UniRule"/>
</dbReference>
<feature type="active site" description="Proton acceptor" evidence="12 14">
    <location>
        <position position="324"/>
    </location>
</feature>
<evidence type="ECO:0000256" key="18">
    <source>
        <dbReference type="RuleBase" id="RU004175"/>
    </source>
</evidence>
<dbReference type="Pfam" id="PF00815">
    <property type="entry name" value="Histidinol_dh"/>
    <property type="match status" value="1"/>
</dbReference>
<dbReference type="Gene3D" id="1.20.5.1300">
    <property type="match status" value="1"/>
</dbReference>
<dbReference type="PROSITE" id="PS00611">
    <property type="entry name" value="HISOL_DEHYDROGENASE"/>
    <property type="match status" value="1"/>
</dbReference>
<dbReference type="PRINTS" id="PR00083">
    <property type="entry name" value="HOLDHDRGNASE"/>
</dbReference>
<keyword evidence="8 12" id="KW-0560">Oxidoreductase</keyword>
<evidence type="ECO:0000313" key="19">
    <source>
        <dbReference type="EMBL" id="MBB3187145.1"/>
    </source>
</evidence>
<dbReference type="PANTHER" id="PTHR21256:SF2">
    <property type="entry name" value="HISTIDINE BIOSYNTHESIS TRIFUNCTIONAL PROTEIN"/>
    <property type="match status" value="1"/>
</dbReference>
<feature type="binding site" evidence="12 16">
    <location>
        <position position="416"/>
    </location>
    <ligand>
        <name>substrate</name>
    </ligand>
</feature>
<feature type="binding site" evidence="12 16">
    <location>
        <position position="259"/>
    </location>
    <ligand>
        <name>substrate</name>
    </ligand>
</feature>
<evidence type="ECO:0000256" key="2">
    <source>
        <dbReference type="ARBA" id="ARBA00004940"/>
    </source>
</evidence>
<dbReference type="EC" id="1.1.1.23" evidence="4 12"/>
<evidence type="ECO:0000256" key="17">
    <source>
        <dbReference type="PIRSR" id="PIRSR000099-4"/>
    </source>
</evidence>
<dbReference type="PANTHER" id="PTHR21256">
    <property type="entry name" value="HISTIDINOL DEHYDROGENASE HDH"/>
    <property type="match status" value="1"/>
</dbReference>
<keyword evidence="20" id="KW-1185">Reference proteome</keyword>
<evidence type="ECO:0000256" key="6">
    <source>
        <dbReference type="ARBA" id="ARBA00022723"/>
    </source>
</evidence>
<dbReference type="Proteomes" id="UP000544222">
    <property type="component" value="Unassembled WGS sequence"/>
</dbReference>
<protein>
    <recommendedName>
        <fullName evidence="4 12">Histidinol dehydrogenase</fullName>
        <shortName evidence="12">HDH</shortName>
        <ecNumber evidence="4 12">1.1.1.23</ecNumber>
    </recommendedName>
</protein>
<dbReference type="HAMAP" id="MF_01024">
    <property type="entry name" value="HisD"/>
    <property type="match status" value="1"/>
</dbReference>
<dbReference type="FunFam" id="3.40.50.1980:FF:000002">
    <property type="entry name" value="Histidinol dehydrogenase, chloroplastic"/>
    <property type="match status" value="1"/>
</dbReference>
<feature type="binding site" evidence="12 15">
    <location>
        <position position="125"/>
    </location>
    <ligand>
        <name>NAD(+)</name>
        <dbReference type="ChEBI" id="CHEBI:57540"/>
    </ligand>
</feature>
<evidence type="ECO:0000256" key="10">
    <source>
        <dbReference type="ARBA" id="ARBA00023102"/>
    </source>
</evidence>
<dbReference type="UniPathway" id="UPA00031">
    <property type="reaction ID" value="UER00014"/>
</dbReference>
<dbReference type="GO" id="GO:0004399">
    <property type="term" value="F:histidinol dehydrogenase activity"/>
    <property type="evidence" value="ECO:0007669"/>
    <property type="project" value="UniProtKB-UniRule"/>
</dbReference>
<evidence type="ECO:0000256" key="12">
    <source>
        <dbReference type="HAMAP-Rule" id="MF_01024"/>
    </source>
</evidence>
<dbReference type="CDD" id="cd06572">
    <property type="entry name" value="Histidinol_dh"/>
    <property type="match status" value="1"/>
</dbReference>
<evidence type="ECO:0000313" key="20">
    <source>
        <dbReference type="Proteomes" id="UP000544222"/>
    </source>
</evidence>
<feature type="binding site" evidence="12 17">
    <location>
        <position position="256"/>
    </location>
    <ligand>
        <name>Zn(2+)</name>
        <dbReference type="ChEBI" id="CHEBI:29105"/>
    </ligand>
</feature>
<feature type="binding site" evidence="12 16">
    <location>
        <position position="256"/>
    </location>
    <ligand>
        <name>substrate</name>
    </ligand>
</feature>
<evidence type="ECO:0000256" key="15">
    <source>
        <dbReference type="PIRSR" id="PIRSR000099-2"/>
    </source>
</evidence>
<keyword evidence="5 12" id="KW-0028">Amino-acid biosynthesis</keyword>
<keyword evidence="7 12" id="KW-0862">Zinc</keyword>
<evidence type="ECO:0000256" key="1">
    <source>
        <dbReference type="ARBA" id="ARBA00003850"/>
    </source>
</evidence>
<dbReference type="GO" id="GO:0005829">
    <property type="term" value="C:cytosol"/>
    <property type="evidence" value="ECO:0007669"/>
    <property type="project" value="TreeGrafter"/>
</dbReference>
<feature type="binding site" evidence="12 16">
    <location>
        <position position="324"/>
    </location>
    <ligand>
        <name>substrate</name>
    </ligand>
</feature>
<gene>
    <name evidence="12" type="primary">hisD</name>
    <name evidence="19" type="ORF">FHX64_001308</name>
</gene>
<dbReference type="InterPro" id="IPR012131">
    <property type="entry name" value="Hstdl_DH"/>
</dbReference>
<feature type="binding site" evidence="12 17">
    <location>
        <position position="259"/>
    </location>
    <ligand>
        <name>Zn(2+)</name>
        <dbReference type="ChEBI" id="CHEBI:29105"/>
    </ligand>
</feature>
<comment type="catalytic activity">
    <reaction evidence="11 12">
        <text>L-histidinol + 2 NAD(+) + H2O = L-histidine + 2 NADH + 3 H(+)</text>
        <dbReference type="Rhea" id="RHEA:20641"/>
        <dbReference type="ChEBI" id="CHEBI:15377"/>
        <dbReference type="ChEBI" id="CHEBI:15378"/>
        <dbReference type="ChEBI" id="CHEBI:57540"/>
        <dbReference type="ChEBI" id="CHEBI:57595"/>
        <dbReference type="ChEBI" id="CHEBI:57699"/>
        <dbReference type="ChEBI" id="CHEBI:57945"/>
        <dbReference type="EC" id="1.1.1.23"/>
    </reaction>
</comment>
<dbReference type="InterPro" id="IPR016161">
    <property type="entry name" value="Ald_DH/histidinol_DH"/>
</dbReference>
<dbReference type="InterPro" id="IPR022695">
    <property type="entry name" value="Histidinol_DH_monofunct"/>
</dbReference>
<feature type="binding site" evidence="12 17">
    <location>
        <position position="357"/>
    </location>
    <ligand>
        <name>Zn(2+)</name>
        <dbReference type="ChEBI" id="CHEBI:29105"/>
    </ligand>
</feature>
<keyword evidence="10 12" id="KW-0368">Histidine biosynthesis</keyword>
<comment type="function">
    <text evidence="1 12">Catalyzes the sequential NAD-dependent oxidations of L-histidinol to L-histidinaldehyde and then to L-histidine.</text>
</comment>
<comment type="caution">
    <text evidence="19">The sequence shown here is derived from an EMBL/GenBank/DDBJ whole genome shotgun (WGS) entry which is preliminary data.</text>
</comment>
<sequence>MIQVIKNPAVETWDSILKRPVMDTTRLFATVQPILDAVRDRGDEALLEYEQQFDHVTLDALQVTEAEITEATTKIPHQLKEAISQAKRNIQKFHEAQEDELPYMEVIPQVRCWQKRIPIQKVGLYIPGGTAPLFSTVLMLAVPAQIAGCEEIVLCTPPDKEGKVYDAVLYTAHLCGVTKIFKIGGAQAIAAMAFGTNSVPKVNKIFGPGNQYVNAAKQLVGLNEVAIDMPAGPSEVAILADSMARPKYIAADLLSQAEHGVDSQSVLFTVDEELIDQVLVELEVQLDLLPRKDLAQQALKHSKIIYIPKIEDAIRMINEYAPEHLIIMTKNYTVVAERIVNAGSVFLGDFSPESAGDYASGTNHTLPTNGFAKAYSGITLDSFTKKISFQELSRDGLMMLSNAIEIMAENEQLTAHKNAVEIRLERIYREDEDDLSWRH</sequence>
<dbReference type="SUPFAM" id="SSF53720">
    <property type="entry name" value="ALDH-like"/>
    <property type="match status" value="1"/>
</dbReference>
<evidence type="ECO:0000256" key="9">
    <source>
        <dbReference type="ARBA" id="ARBA00023027"/>
    </source>
</evidence>
<name>A0A7W5H1Y0_9PORP</name>
<evidence type="ECO:0000256" key="16">
    <source>
        <dbReference type="PIRSR" id="PIRSR000099-3"/>
    </source>
</evidence>
<dbReference type="FunFam" id="3.40.50.1980:FF:000001">
    <property type="entry name" value="Histidinol dehydrogenase"/>
    <property type="match status" value="1"/>
</dbReference>
<evidence type="ECO:0000256" key="3">
    <source>
        <dbReference type="ARBA" id="ARBA00010178"/>
    </source>
</evidence>
<evidence type="ECO:0000256" key="8">
    <source>
        <dbReference type="ARBA" id="ARBA00023002"/>
    </source>
</evidence>
<evidence type="ECO:0000256" key="14">
    <source>
        <dbReference type="PIRSR" id="PIRSR000099-1"/>
    </source>
</evidence>
<keyword evidence="9 12" id="KW-0520">NAD</keyword>
<comment type="cofactor">
    <cofactor evidence="12 17">
        <name>Zn(2+)</name>
        <dbReference type="ChEBI" id="CHEBI:29105"/>
    </cofactor>
    <text evidence="12 17">Binds 1 zinc ion per subunit.</text>
</comment>
<organism evidence="19 20">
    <name type="scientific">Microbacter margulisiae</name>
    <dbReference type="NCBI Taxonomy" id="1350067"/>
    <lineage>
        <taxon>Bacteria</taxon>
        <taxon>Pseudomonadati</taxon>
        <taxon>Bacteroidota</taxon>
        <taxon>Bacteroidia</taxon>
        <taxon>Bacteroidales</taxon>
        <taxon>Porphyromonadaceae</taxon>
        <taxon>Microbacter</taxon>
    </lineage>
</organism>
<comment type="similarity">
    <text evidence="3 12 13 18">Belongs to the histidinol dehydrogenase family.</text>
</comment>